<gene>
    <name evidence="5" type="ORF">OXH55_13330</name>
</gene>
<dbReference type="InterPro" id="IPR011711">
    <property type="entry name" value="GntR_C"/>
</dbReference>
<keyword evidence="1" id="KW-0805">Transcription regulation</keyword>
<evidence type="ECO:0000256" key="2">
    <source>
        <dbReference type="ARBA" id="ARBA00023125"/>
    </source>
</evidence>
<dbReference type="InterPro" id="IPR008920">
    <property type="entry name" value="TF_FadR/GntR_C"/>
</dbReference>
<keyword evidence="2" id="KW-0238">DNA-binding</keyword>
<keyword evidence="6" id="KW-1185">Reference proteome</keyword>
<evidence type="ECO:0000256" key="1">
    <source>
        <dbReference type="ARBA" id="ARBA00023015"/>
    </source>
</evidence>
<sequence length="226" mass="25915">MKFEGKKNTESLSDIAYKKLETMIITLQLKPGSLWSEKELSELLGIGRMPVREAIKKLDAAHLVTIMPRRGIMITEFKAEDFFLQIEVCRLLERLIATRAAKFATPDERTRFLELADEYEKATIENNEMEAIKIDNEFNELVADAGRNPYASSAVAPLHALARRLYYMQYKADTELTKDINYAHCDLMRAIASGNEELAAEKSDYLIDCVTKLNRLKFDVYFQGKM</sequence>
<dbReference type="Pfam" id="PF00392">
    <property type="entry name" value="GntR"/>
    <property type="match status" value="1"/>
</dbReference>
<evidence type="ECO:0000259" key="4">
    <source>
        <dbReference type="PROSITE" id="PS50949"/>
    </source>
</evidence>
<accession>A0ABT4CRD3</accession>
<dbReference type="EMBL" id="JAPQES010000004">
    <property type="protein sequence ID" value="MCY6371625.1"/>
    <property type="molecule type" value="Genomic_DNA"/>
</dbReference>
<keyword evidence="3" id="KW-0804">Transcription</keyword>
<dbReference type="SUPFAM" id="SSF48008">
    <property type="entry name" value="GntR ligand-binding domain-like"/>
    <property type="match status" value="1"/>
</dbReference>
<dbReference type="InterPro" id="IPR000524">
    <property type="entry name" value="Tscrpt_reg_HTH_GntR"/>
</dbReference>
<dbReference type="Pfam" id="PF07729">
    <property type="entry name" value="FCD"/>
    <property type="match status" value="1"/>
</dbReference>
<dbReference type="CDD" id="cd07377">
    <property type="entry name" value="WHTH_GntR"/>
    <property type="match status" value="1"/>
</dbReference>
<organism evidence="5 6">
    <name type="scientific">Clostridium ganghwense</name>
    <dbReference type="NCBI Taxonomy" id="312089"/>
    <lineage>
        <taxon>Bacteria</taxon>
        <taxon>Bacillati</taxon>
        <taxon>Bacillota</taxon>
        <taxon>Clostridia</taxon>
        <taxon>Eubacteriales</taxon>
        <taxon>Clostridiaceae</taxon>
        <taxon>Clostridium</taxon>
    </lineage>
</organism>
<comment type="caution">
    <text evidence="5">The sequence shown here is derived from an EMBL/GenBank/DDBJ whole genome shotgun (WGS) entry which is preliminary data.</text>
</comment>
<feature type="domain" description="HTH gntR-type" evidence="4">
    <location>
        <begin position="10"/>
        <end position="77"/>
    </location>
</feature>
<dbReference type="SUPFAM" id="SSF46785">
    <property type="entry name" value="Winged helix' DNA-binding domain"/>
    <property type="match status" value="1"/>
</dbReference>
<dbReference type="Gene3D" id="1.20.120.530">
    <property type="entry name" value="GntR ligand-binding domain-like"/>
    <property type="match status" value="1"/>
</dbReference>
<reference evidence="5" key="1">
    <citation type="submission" date="2022-12" db="EMBL/GenBank/DDBJ databases">
        <authorList>
            <person name="Wang J."/>
        </authorList>
    </citation>
    <scope>NUCLEOTIDE SEQUENCE</scope>
    <source>
        <strain evidence="5">HY-42-06</strain>
    </source>
</reference>
<dbReference type="PANTHER" id="PTHR43537">
    <property type="entry name" value="TRANSCRIPTIONAL REGULATOR, GNTR FAMILY"/>
    <property type="match status" value="1"/>
</dbReference>
<dbReference type="Proteomes" id="UP001079657">
    <property type="component" value="Unassembled WGS sequence"/>
</dbReference>
<dbReference type="SMART" id="SM00345">
    <property type="entry name" value="HTH_GNTR"/>
    <property type="match status" value="1"/>
</dbReference>
<evidence type="ECO:0000256" key="3">
    <source>
        <dbReference type="ARBA" id="ARBA00023163"/>
    </source>
</evidence>
<evidence type="ECO:0000313" key="6">
    <source>
        <dbReference type="Proteomes" id="UP001079657"/>
    </source>
</evidence>
<dbReference type="InterPro" id="IPR036388">
    <property type="entry name" value="WH-like_DNA-bd_sf"/>
</dbReference>
<dbReference type="PROSITE" id="PS50949">
    <property type="entry name" value="HTH_GNTR"/>
    <property type="match status" value="1"/>
</dbReference>
<name>A0ABT4CRD3_9CLOT</name>
<dbReference type="SMART" id="SM00895">
    <property type="entry name" value="FCD"/>
    <property type="match status" value="1"/>
</dbReference>
<evidence type="ECO:0000313" key="5">
    <source>
        <dbReference type="EMBL" id="MCY6371625.1"/>
    </source>
</evidence>
<dbReference type="InterPro" id="IPR036390">
    <property type="entry name" value="WH_DNA-bd_sf"/>
</dbReference>
<protein>
    <submittedName>
        <fullName evidence="5">GntR family transcriptional regulator</fullName>
    </submittedName>
</protein>
<dbReference type="RefSeq" id="WP_268050479.1">
    <property type="nucleotide sequence ID" value="NZ_JAPQES010000004.1"/>
</dbReference>
<dbReference type="Gene3D" id="1.10.10.10">
    <property type="entry name" value="Winged helix-like DNA-binding domain superfamily/Winged helix DNA-binding domain"/>
    <property type="match status" value="1"/>
</dbReference>
<proteinExistence type="predicted"/>
<dbReference type="PANTHER" id="PTHR43537:SF45">
    <property type="entry name" value="GNTR FAMILY REGULATORY PROTEIN"/>
    <property type="match status" value="1"/>
</dbReference>